<evidence type="ECO:0000256" key="5">
    <source>
        <dbReference type="ARBA" id="ARBA00032897"/>
    </source>
</evidence>
<proteinExistence type="inferred from homology"/>
<dbReference type="Pfam" id="PF06414">
    <property type="entry name" value="Zeta_toxin"/>
    <property type="match status" value="1"/>
</dbReference>
<dbReference type="RefSeq" id="WP_378771787.1">
    <property type="nucleotide sequence ID" value="NZ_JBHTII010000001.1"/>
</dbReference>
<comment type="catalytic activity">
    <reaction evidence="6">
        <text>UDP-N-acetyl-alpha-D-glucosamine + ATP = UDP-N-acetyl-alpha-D-glucosamine 3'-phosphate + ADP + H(+)</text>
        <dbReference type="Rhea" id="RHEA:32671"/>
        <dbReference type="ChEBI" id="CHEBI:15378"/>
        <dbReference type="ChEBI" id="CHEBI:30616"/>
        <dbReference type="ChEBI" id="CHEBI:57705"/>
        <dbReference type="ChEBI" id="CHEBI:64353"/>
        <dbReference type="ChEBI" id="CHEBI:456216"/>
        <dbReference type="EC" id="2.7.1.176"/>
    </reaction>
</comment>
<comment type="similarity">
    <text evidence="1">Belongs to the zeta toxin family.</text>
</comment>
<evidence type="ECO:0000256" key="1">
    <source>
        <dbReference type="ARBA" id="ARBA00009104"/>
    </source>
</evidence>
<accession>A0ABW3AHF3</accession>
<evidence type="ECO:0000256" key="3">
    <source>
        <dbReference type="ARBA" id="ARBA00022741"/>
    </source>
</evidence>
<evidence type="ECO:0000313" key="9">
    <source>
        <dbReference type="EMBL" id="MFD0790216.1"/>
    </source>
</evidence>
<comment type="caution">
    <text evidence="9">The sequence shown here is derived from an EMBL/GenBank/DDBJ whole genome shotgun (WGS) entry which is preliminary data.</text>
</comment>
<evidence type="ECO:0000256" key="4">
    <source>
        <dbReference type="ARBA" id="ARBA00022840"/>
    </source>
</evidence>
<dbReference type="Proteomes" id="UP001597055">
    <property type="component" value="Unassembled WGS sequence"/>
</dbReference>
<protein>
    <recommendedName>
        <fullName evidence="5">UDP-N-acetylglucosamine kinase</fullName>
        <ecNumber evidence="2">2.7.1.176</ecNumber>
    </recommendedName>
    <alternativeName>
        <fullName evidence="5">UDP-N-acetylglucosamine kinase</fullName>
    </alternativeName>
</protein>
<organism evidence="9 10">
    <name type="scientific">Microbacterium insulae</name>
    <dbReference type="NCBI Taxonomy" id="483014"/>
    <lineage>
        <taxon>Bacteria</taxon>
        <taxon>Bacillati</taxon>
        <taxon>Actinomycetota</taxon>
        <taxon>Actinomycetes</taxon>
        <taxon>Micrococcales</taxon>
        <taxon>Microbacteriaceae</taxon>
        <taxon>Microbacterium</taxon>
    </lineage>
</organism>
<dbReference type="EMBL" id="JBHTII010000001">
    <property type="protein sequence ID" value="MFD0790216.1"/>
    <property type="molecule type" value="Genomic_DNA"/>
</dbReference>
<feature type="domain" description="Zeta toxin" evidence="8">
    <location>
        <begin position="17"/>
        <end position="188"/>
    </location>
</feature>
<dbReference type="InterPro" id="IPR027417">
    <property type="entry name" value="P-loop_NTPase"/>
</dbReference>
<keyword evidence="4" id="KW-0067">ATP-binding</keyword>
<gene>
    <name evidence="9" type="ORF">ACFQ0P_07400</name>
</gene>
<evidence type="ECO:0000313" key="10">
    <source>
        <dbReference type="Proteomes" id="UP001597055"/>
    </source>
</evidence>
<reference evidence="10" key="1">
    <citation type="journal article" date="2019" name="Int. J. Syst. Evol. Microbiol.">
        <title>The Global Catalogue of Microorganisms (GCM) 10K type strain sequencing project: providing services to taxonomists for standard genome sequencing and annotation.</title>
        <authorList>
            <consortium name="The Broad Institute Genomics Platform"/>
            <consortium name="The Broad Institute Genome Sequencing Center for Infectious Disease"/>
            <person name="Wu L."/>
            <person name="Ma J."/>
        </authorList>
    </citation>
    <scope>NUCLEOTIDE SEQUENCE [LARGE SCALE GENOMIC DNA]</scope>
    <source>
        <strain evidence="10">CCUG 54523</strain>
    </source>
</reference>
<evidence type="ECO:0000256" key="6">
    <source>
        <dbReference type="ARBA" id="ARBA00048178"/>
    </source>
</evidence>
<dbReference type="Gene3D" id="3.40.50.300">
    <property type="entry name" value="P-loop containing nucleotide triphosphate hydrolases"/>
    <property type="match status" value="1"/>
</dbReference>
<dbReference type="InterPro" id="IPR010488">
    <property type="entry name" value="Zeta_toxin_domain"/>
</dbReference>
<dbReference type="EC" id="2.7.1.176" evidence="2"/>
<evidence type="ECO:0000256" key="7">
    <source>
        <dbReference type="SAM" id="MobiDB-lite"/>
    </source>
</evidence>
<evidence type="ECO:0000256" key="2">
    <source>
        <dbReference type="ARBA" id="ARBA00011963"/>
    </source>
</evidence>
<name>A0ABW3AHF3_9MICO</name>
<keyword evidence="3" id="KW-0547">Nucleotide-binding</keyword>
<keyword evidence="10" id="KW-1185">Reference proteome</keyword>
<evidence type="ECO:0000259" key="8">
    <source>
        <dbReference type="Pfam" id="PF06414"/>
    </source>
</evidence>
<sequence>MILEKRILPTVFADARPTDAPRLVLLSGQAGSGRSRAISHLLGEDPDGMAVISANLLRSFVPRVENENAGAGQVAATSASWLIACMRHAREHRLSLLLDGPIPAAAAEGILTTFGQVGYGTHVAVVASARAESLLAVASAYASGDRARRPPELVPVEQHDRDLEEARALLAKAGAVGARLTVFDRDGGVAVDQVDGPSAVRAFNAASRTPMSTLQTVQWLSELKRVTAYARHPSSPLPELGPHLIALHEAAIREVVPNLRIPTGSVVARDLESRLASELVVLRRAAAPRLVQESPAPIPTPPAPQTDGPSR</sequence>
<feature type="region of interest" description="Disordered" evidence="7">
    <location>
        <begin position="291"/>
        <end position="311"/>
    </location>
</feature>